<dbReference type="InterPro" id="IPR036259">
    <property type="entry name" value="MFS_trans_sf"/>
</dbReference>
<reference evidence="1 2" key="1">
    <citation type="journal article" date="2023" name="BMC Biotechnol.">
        <title>Vitis rotundifolia cv Carlos genome sequencing.</title>
        <authorList>
            <person name="Huff M."/>
            <person name="Hulse-Kemp A."/>
            <person name="Scheffler B."/>
            <person name="Youngblood R."/>
            <person name="Simpson S."/>
            <person name="Babiker E."/>
            <person name="Staton M."/>
        </authorList>
    </citation>
    <scope>NUCLEOTIDE SEQUENCE [LARGE SCALE GENOMIC DNA]</scope>
    <source>
        <tissue evidence="1">Leaf</tissue>
    </source>
</reference>
<organism evidence="1 2">
    <name type="scientific">Vitis rotundifolia</name>
    <name type="common">Muscadine grape</name>
    <dbReference type="NCBI Taxonomy" id="103349"/>
    <lineage>
        <taxon>Eukaryota</taxon>
        <taxon>Viridiplantae</taxon>
        <taxon>Streptophyta</taxon>
        <taxon>Embryophyta</taxon>
        <taxon>Tracheophyta</taxon>
        <taxon>Spermatophyta</taxon>
        <taxon>Magnoliopsida</taxon>
        <taxon>eudicotyledons</taxon>
        <taxon>Gunneridae</taxon>
        <taxon>Pentapetalae</taxon>
        <taxon>rosids</taxon>
        <taxon>Vitales</taxon>
        <taxon>Vitaceae</taxon>
        <taxon>Viteae</taxon>
        <taxon>Vitis</taxon>
    </lineage>
</organism>
<evidence type="ECO:0000313" key="1">
    <source>
        <dbReference type="EMBL" id="KAJ9678830.1"/>
    </source>
</evidence>
<accession>A0AA38YYA7</accession>
<protein>
    <submittedName>
        <fullName evidence="1">Uncharacterized protein</fullName>
    </submittedName>
</protein>
<proteinExistence type="predicted"/>
<comment type="caution">
    <text evidence="1">The sequence shown here is derived from an EMBL/GenBank/DDBJ whole genome shotgun (WGS) entry which is preliminary data.</text>
</comment>
<dbReference type="EMBL" id="JARBHA010000016">
    <property type="protein sequence ID" value="KAJ9678830.1"/>
    <property type="molecule type" value="Genomic_DNA"/>
</dbReference>
<dbReference type="Proteomes" id="UP001168098">
    <property type="component" value="Unassembled WGS sequence"/>
</dbReference>
<sequence length="68" mass="7707">MSLEQLEFFYAQAPNGLKSFGSALCMTSISLENYVSSLLVTMTMKISIEDHMSGWVPRNLNKDHLDKH</sequence>
<dbReference type="AlphaFoldDB" id="A0AA38YYA7"/>
<gene>
    <name evidence="1" type="ORF">PVL29_020893</name>
</gene>
<evidence type="ECO:0000313" key="2">
    <source>
        <dbReference type="Proteomes" id="UP001168098"/>
    </source>
</evidence>
<dbReference type="Gene3D" id="1.20.1250.20">
    <property type="entry name" value="MFS general substrate transporter like domains"/>
    <property type="match status" value="1"/>
</dbReference>
<keyword evidence="2" id="KW-1185">Reference proteome</keyword>
<name>A0AA38YYA7_VITRO</name>